<dbReference type="RefSeq" id="WP_105696617.1">
    <property type="nucleotide sequence ID" value="NZ_CP159260.1"/>
</dbReference>
<comment type="caution">
    <text evidence="1">The sequence shown here is derived from an EMBL/GenBank/DDBJ whole genome shotgun (WGS) entry which is preliminary data.</text>
</comment>
<dbReference type="AlphaFoldDB" id="A0A2S9EUZ2"/>
<dbReference type="Proteomes" id="UP000238045">
    <property type="component" value="Unassembled WGS sequence"/>
</dbReference>
<sequence>MTLSVPWGILGFVAGWCWRKVERALFYKTYLHSHRRWTSKHSLGSFWEPLGEHLEYSVYLAEFTDVQPQESRIALKSIQGTVSRLECVFEGRGMGAKFQDRIIAVDLDTSPTIFKLINQPVCELIEVTKDRVRFSLDTYRLIHCNVELSNGRNIFIPDGLTQTLTQTSTLNSQWSKRWDMEWNLDAVQFAKQELEIYWRWFGTYSYSGMYVPVADGGPKYAAPWVRVGAKAIGWVMSNRWLVTAQFWMAIWSGLWVLDQDDRLRWRWKKPVSDSDV</sequence>
<keyword evidence="2" id="KW-1185">Reference proteome</keyword>
<accession>A0A2S9EUZ2</accession>
<organism evidence="1 2">
    <name type="scientific">Pseudomonas poae</name>
    <dbReference type="NCBI Taxonomy" id="200451"/>
    <lineage>
        <taxon>Bacteria</taxon>
        <taxon>Pseudomonadati</taxon>
        <taxon>Pseudomonadota</taxon>
        <taxon>Gammaproteobacteria</taxon>
        <taxon>Pseudomonadales</taxon>
        <taxon>Pseudomonadaceae</taxon>
        <taxon>Pseudomonas</taxon>
    </lineage>
</organism>
<dbReference type="EMBL" id="PCQL01000008">
    <property type="protein sequence ID" value="PRC19751.1"/>
    <property type="molecule type" value="Genomic_DNA"/>
</dbReference>
<protein>
    <submittedName>
        <fullName evidence="1">Uncharacterized protein</fullName>
    </submittedName>
</protein>
<proteinExistence type="predicted"/>
<evidence type="ECO:0000313" key="1">
    <source>
        <dbReference type="EMBL" id="PRC19751.1"/>
    </source>
</evidence>
<gene>
    <name evidence="1" type="ORF">CQZ99_10460</name>
</gene>
<reference evidence="1 2" key="1">
    <citation type="submission" date="2017-09" db="EMBL/GenBank/DDBJ databases">
        <title>Genomic, metabolic, and phenotypic characteristics of bacterial isolates from the natural microbiome of the model nematode Caenorhabditis elegans.</title>
        <authorList>
            <person name="Zimmermann J."/>
            <person name="Obeng N."/>
            <person name="Yang W."/>
            <person name="Obeng O."/>
            <person name="Kissoyan K."/>
            <person name="Pees B."/>
            <person name="Dirksen P."/>
            <person name="Hoppner M."/>
            <person name="Franke A."/>
            <person name="Rosenstiel P."/>
            <person name="Leippe M."/>
            <person name="Dierking K."/>
            <person name="Kaleta C."/>
            <person name="Schulenburg H."/>
        </authorList>
    </citation>
    <scope>NUCLEOTIDE SEQUENCE [LARGE SCALE GENOMIC DNA]</scope>
    <source>
        <strain evidence="1 2">MYb117</strain>
    </source>
</reference>
<evidence type="ECO:0000313" key="2">
    <source>
        <dbReference type="Proteomes" id="UP000238045"/>
    </source>
</evidence>
<name>A0A2S9EUZ2_9PSED</name>